<gene>
    <name evidence="1" type="ORF">DW972_15255</name>
</gene>
<evidence type="ECO:0000313" key="1">
    <source>
        <dbReference type="EMBL" id="RGZ76134.1"/>
    </source>
</evidence>
<dbReference type="EMBL" id="QSEP01000198">
    <property type="protein sequence ID" value="RGZ76134.1"/>
    <property type="molecule type" value="Genomic_DNA"/>
</dbReference>
<protein>
    <submittedName>
        <fullName evidence="1">Uncharacterized protein</fullName>
    </submittedName>
</protein>
<accession>A0A413PJC7</accession>
<organism evidence="1 2">
    <name type="scientific">Anaerobutyricum hallii</name>
    <dbReference type="NCBI Taxonomy" id="39488"/>
    <lineage>
        <taxon>Bacteria</taxon>
        <taxon>Bacillati</taxon>
        <taxon>Bacillota</taxon>
        <taxon>Clostridia</taxon>
        <taxon>Lachnospirales</taxon>
        <taxon>Lachnospiraceae</taxon>
        <taxon>Anaerobutyricum</taxon>
    </lineage>
</organism>
<reference evidence="1 2" key="1">
    <citation type="submission" date="2018-08" db="EMBL/GenBank/DDBJ databases">
        <title>A genome reference for cultivated species of the human gut microbiota.</title>
        <authorList>
            <person name="Zou Y."/>
            <person name="Xue W."/>
            <person name="Luo G."/>
        </authorList>
    </citation>
    <scope>NUCLEOTIDE SEQUENCE [LARGE SCALE GENOMIC DNA]</scope>
    <source>
        <strain evidence="1 2">AM48-23BH</strain>
    </source>
</reference>
<evidence type="ECO:0000313" key="2">
    <source>
        <dbReference type="Proteomes" id="UP000286561"/>
    </source>
</evidence>
<sequence>MLNASCQLQSIEENAKCNYNCKFPIKTEMGLLYNFAKQLPKLNEQEVGIFVELFMKILYHVRIL</sequence>
<dbReference type="Proteomes" id="UP000286561">
    <property type="component" value="Unassembled WGS sequence"/>
</dbReference>
<proteinExistence type="predicted"/>
<dbReference type="AlphaFoldDB" id="A0A413PJC7"/>
<name>A0A413PJC7_9FIRM</name>
<comment type="caution">
    <text evidence="1">The sequence shown here is derived from an EMBL/GenBank/DDBJ whole genome shotgun (WGS) entry which is preliminary data.</text>
</comment>